<gene>
    <name evidence="3" type="primary">rgpA</name>
    <name evidence="3" type="ORF">NCTC13043_02049</name>
</gene>
<dbReference type="EC" id="3.4.22.37" evidence="3"/>
<dbReference type="InterPro" id="IPR012332">
    <property type="entry name" value="Autotransporter_pectin_lyase_C"/>
</dbReference>
<evidence type="ECO:0000259" key="2">
    <source>
        <dbReference type="Pfam" id="PF10365"/>
    </source>
</evidence>
<sequence>MKPNLRRNKFVVIAALFITMFAMPIETWAQGTAKIILEAHNVWGDGSGYQLLLDADHNLYGDKIPVEGPIWDDNNPPANLYSGFEYTIPANADPSTTPKHMVVDGEESIDIPAGIYDFCIVAPQAGTKIWIAGDADGPTRGNDYKFEAGKTYRFTMHIVHEVNNDGAKLLITEDGKIETYQLWVAGTQVTSDNCNDLPRSKGVVLYDPATKVLSLYDATINVYGTDEAIKTSMDDLTIRMEGENTLASTDGPAIRVEKAKSTITGGGKMTLTGKDFGIYVAPNASLTIDNSGIDSKGSIGNEMAGAEITINNSSVTAKGNTYASMCGIQTLSLNGCSIVKPSGASFDASLAGIALNNELVKDEVVIKAQELTYYDLEVAGRRVTSANCNTLSKLDYVNGTILYDPTANVLTFKDVSIAGAINAVVSHSDNLTIKLIGNNNFTTEYVAISFTAPLTITGGGTLTAKSVKDCAIYANQTNLTIDNCNVNAESTVYGIAGDGGDNEHLTIKNANVTAIGTQFGSISDFASITLSDCTIAQPDGAVFDPTKHCIALNGEPVKTKVVITNNPAGIATAKGEDANTQNIYSVSGVRMSKQLNSLPKGVYIVNGRKVVKSL</sequence>
<dbReference type="Gene3D" id="2.160.20.20">
    <property type="match status" value="1"/>
</dbReference>
<evidence type="ECO:0000313" key="4">
    <source>
        <dbReference type="Proteomes" id="UP000254235"/>
    </source>
</evidence>
<dbReference type="InterPro" id="IPR018832">
    <property type="entry name" value="Pept_C25_gingipain_C"/>
</dbReference>
<dbReference type="Proteomes" id="UP000254235">
    <property type="component" value="Unassembled WGS sequence"/>
</dbReference>
<dbReference type="Pfam" id="PF10365">
    <property type="entry name" value="DUF2436"/>
    <property type="match status" value="1"/>
</dbReference>
<organism evidence="3 4">
    <name type="scientific">Prevotella pallens</name>
    <dbReference type="NCBI Taxonomy" id="60133"/>
    <lineage>
        <taxon>Bacteria</taxon>
        <taxon>Pseudomonadati</taxon>
        <taxon>Bacteroidota</taxon>
        <taxon>Bacteroidia</taxon>
        <taxon>Bacteroidales</taxon>
        <taxon>Prevotellaceae</taxon>
        <taxon>Prevotella</taxon>
    </lineage>
</organism>
<reference evidence="3 4" key="1">
    <citation type="submission" date="2018-06" db="EMBL/GenBank/DDBJ databases">
        <authorList>
            <consortium name="Pathogen Informatics"/>
            <person name="Doyle S."/>
        </authorList>
    </citation>
    <scope>NUCLEOTIDE SEQUENCE [LARGE SCALE GENOMIC DNA]</scope>
    <source>
        <strain evidence="3 4">NCTC13043</strain>
    </source>
</reference>
<name>A0A379G961_9BACT</name>
<feature type="domain" description="Peptidase C25 gingipain C-terminal" evidence="2">
    <location>
        <begin position="27"/>
        <end position="159"/>
    </location>
</feature>
<dbReference type="GeneID" id="78571688"/>
<dbReference type="EMBL" id="UGTP01000002">
    <property type="protein sequence ID" value="SUC37559.1"/>
    <property type="molecule type" value="Genomic_DNA"/>
</dbReference>
<dbReference type="OrthoDB" id="1081948at2"/>
<dbReference type="GO" id="GO:0016787">
    <property type="term" value="F:hydrolase activity"/>
    <property type="evidence" value="ECO:0007669"/>
    <property type="project" value="UniProtKB-KW"/>
</dbReference>
<accession>A0A379G961</accession>
<evidence type="ECO:0000256" key="1">
    <source>
        <dbReference type="ARBA" id="ARBA00022801"/>
    </source>
</evidence>
<protein>
    <submittedName>
        <fullName evidence="3">Gingipain R1</fullName>
        <ecNumber evidence="3">3.4.22.37</ecNumber>
    </submittedName>
</protein>
<evidence type="ECO:0000313" key="3">
    <source>
        <dbReference type="EMBL" id="SUC37559.1"/>
    </source>
</evidence>
<dbReference type="AlphaFoldDB" id="A0A379G961"/>
<keyword evidence="1 3" id="KW-0378">Hydrolase</keyword>
<proteinExistence type="predicted"/>
<dbReference type="RefSeq" id="WP_115083984.1">
    <property type="nucleotide sequence ID" value="NZ_CAUUOQ010000004.1"/>
</dbReference>